<dbReference type="OrthoDB" id="8757000at2759"/>
<comment type="caution">
    <text evidence="2">The sequence shown here is derived from an EMBL/GenBank/DDBJ whole genome shotgun (WGS) entry which is preliminary data.</text>
</comment>
<reference evidence="2 3" key="1">
    <citation type="submission" date="2017-06" db="EMBL/GenBank/DDBJ databases">
        <title>A platform for efficient transgenesis in Macrostomum lignano, a flatworm model organism for stem cell research.</title>
        <authorList>
            <person name="Berezikov E."/>
        </authorList>
    </citation>
    <scope>NUCLEOTIDE SEQUENCE [LARGE SCALE GENOMIC DNA]</scope>
    <source>
        <strain evidence="2">DV1</strain>
        <tissue evidence="2">Whole organism</tissue>
    </source>
</reference>
<dbReference type="Pfam" id="PF12937">
    <property type="entry name" value="F-box-like"/>
    <property type="match status" value="1"/>
</dbReference>
<dbReference type="GO" id="GO:0031398">
    <property type="term" value="P:positive regulation of protein ubiquitination"/>
    <property type="evidence" value="ECO:0007669"/>
    <property type="project" value="TreeGrafter"/>
</dbReference>
<evidence type="ECO:0000313" key="3">
    <source>
        <dbReference type="Proteomes" id="UP000215902"/>
    </source>
</evidence>
<dbReference type="PANTHER" id="PTHR20933:SF3">
    <property type="entry name" value="F-BOX ONLY PROTEIN 33"/>
    <property type="match status" value="1"/>
</dbReference>
<evidence type="ECO:0000313" key="2">
    <source>
        <dbReference type="EMBL" id="PAA69016.1"/>
    </source>
</evidence>
<proteinExistence type="predicted"/>
<dbReference type="STRING" id="282301.A0A267F5L1"/>
<dbReference type="PROSITE" id="PS50181">
    <property type="entry name" value="FBOX"/>
    <property type="match status" value="1"/>
</dbReference>
<accession>A0A267F5L1</accession>
<evidence type="ECO:0000259" key="1">
    <source>
        <dbReference type="PROSITE" id="PS50181"/>
    </source>
</evidence>
<keyword evidence="3" id="KW-1185">Reference proteome</keyword>
<name>A0A267F5L1_9PLAT</name>
<dbReference type="InterPro" id="IPR032675">
    <property type="entry name" value="LRR_dom_sf"/>
</dbReference>
<dbReference type="SUPFAM" id="SSF81383">
    <property type="entry name" value="F-box domain"/>
    <property type="match status" value="1"/>
</dbReference>
<protein>
    <recommendedName>
        <fullName evidence="1">F-box domain-containing protein</fullName>
    </recommendedName>
</protein>
<feature type="domain" description="F-box" evidence="1">
    <location>
        <begin position="5"/>
        <end position="52"/>
    </location>
</feature>
<dbReference type="EMBL" id="NIVC01001356">
    <property type="protein sequence ID" value="PAA69016.1"/>
    <property type="molecule type" value="Genomic_DNA"/>
</dbReference>
<dbReference type="Proteomes" id="UP000215902">
    <property type="component" value="Unassembled WGS sequence"/>
</dbReference>
<dbReference type="SUPFAM" id="SSF52047">
    <property type="entry name" value="RNI-like"/>
    <property type="match status" value="1"/>
</dbReference>
<dbReference type="InterPro" id="IPR036047">
    <property type="entry name" value="F-box-like_dom_sf"/>
</dbReference>
<dbReference type="PANTHER" id="PTHR20933">
    <property type="entry name" value="F-BOX ONLY PROTEIN 33"/>
    <property type="match status" value="1"/>
</dbReference>
<gene>
    <name evidence="2" type="ORF">BOX15_Mlig026548g1</name>
</gene>
<sequence length="467" mass="53042">MQSLQGRWELLPHNVLQQVLCLLPNTDARNFGLVCYNWRRASYTVKRIWRSAYVDFAQDCFENHRASLHKFDKFMSLRAVQHLTVHFNSHCEGCIESLYEIATACALVNGDGLKSFSLRPSNSGLQLATSEWSSCDTMQRLCRSLLSLICHSHQLRHLSLGLTDCFDGWQNKLLHHLQQHRCLKSLHLASLRSDPISSRVPFIDNRLLRCFRLTRLSLDLNQVSEELVASLARGGLLRHLSLFVHNDVTSSMPALAIRSWAALGEIGCEATVTLLHSPSAMQHFRSILPADLPLTRLRMYFCQRLPPTLFDFVCARHSHRLRCLRLVESMNDIGCCCRQTLPWSRGRPDPLMMIAWMCPRLEELAVYGYCVSAHTIVGLAALRGPELLKLEVPERCLYRDTGEGGDSAVGADPYGKVSHWLGYRWCPIPDSQLPGAMLDSDFPWPEEAYIESLLNDQDYDFNVGSSE</sequence>
<dbReference type="InterPro" id="IPR001810">
    <property type="entry name" value="F-box_dom"/>
</dbReference>
<dbReference type="AlphaFoldDB" id="A0A267F5L1"/>
<organism evidence="2 3">
    <name type="scientific">Macrostomum lignano</name>
    <dbReference type="NCBI Taxonomy" id="282301"/>
    <lineage>
        <taxon>Eukaryota</taxon>
        <taxon>Metazoa</taxon>
        <taxon>Spiralia</taxon>
        <taxon>Lophotrochozoa</taxon>
        <taxon>Platyhelminthes</taxon>
        <taxon>Rhabditophora</taxon>
        <taxon>Macrostomorpha</taxon>
        <taxon>Macrostomida</taxon>
        <taxon>Macrostomidae</taxon>
        <taxon>Macrostomum</taxon>
    </lineage>
</organism>
<dbReference type="Gene3D" id="1.20.1280.50">
    <property type="match status" value="1"/>
</dbReference>
<dbReference type="Gene3D" id="3.80.10.10">
    <property type="entry name" value="Ribonuclease Inhibitor"/>
    <property type="match status" value="1"/>
</dbReference>